<dbReference type="InterPro" id="IPR054471">
    <property type="entry name" value="GPIID_WHD"/>
</dbReference>
<feature type="domain" description="GPI inositol-deacylase winged helix" evidence="1">
    <location>
        <begin position="158"/>
        <end position="239"/>
    </location>
</feature>
<dbReference type="Pfam" id="PF22939">
    <property type="entry name" value="WHD_GPIID"/>
    <property type="match status" value="1"/>
</dbReference>
<dbReference type="PANTHER" id="PTHR10039:SF14">
    <property type="entry name" value="NACHT DOMAIN-CONTAINING PROTEIN"/>
    <property type="match status" value="1"/>
</dbReference>
<evidence type="ECO:0000259" key="1">
    <source>
        <dbReference type="Pfam" id="PF22939"/>
    </source>
</evidence>
<gene>
    <name evidence="2" type="ORF">N0V84_009319</name>
</gene>
<dbReference type="EMBL" id="JAPEUR010000253">
    <property type="protein sequence ID" value="KAJ4313612.1"/>
    <property type="molecule type" value="Genomic_DNA"/>
</dbReference>
<dbReference type="Proteomes" id="UP001140502">
    <property type="component" value="Unassembled WGS sequence"/>
</dbReference>
<dbReference type="SUPFAM" id="SSF52540">
    <property type="entry name" value="P-loop containing nucleoside triphosphate hydrolases"/>
    <property type="match status" value="1"/>
</dbReference>
<reference evidence="2" key="1">
    <citation type="submission" date="2022-10" db="EMBL/GenBank/DDBJ databases">
        <title>Tapping the CABI collections for fungal endophytes: first genome assemblies for Collariella, Neodidymelliopsis, Ascochyta clinopodiicola, Didymella pomorum, Didymosphaeria variabile, Neocosmospora piperis and Neocucurbitaria cava.</title>
        <authorList>
            <person name="Hill R."/>
        </authorList>
    </citation>
    <scope>NUCLEOTIDE SEQUENCE</scope>
    <source>
        <strain evidence="2">IMI 366586</strain>
    </source>
</reference>
<evidence type="ECO:0000313" key="3">
    <source>
        <dbReference type="Proteomes" id="UP001140502"/>
    </source>
</evidence>
<evidence type="ECO:0000313" key="2">
    <source>
        <dbReference type="EMBL" id="KAJ4313612.1"/>
    </source>
</evidence>
<accession>A0A9W8W6J4</accession>
<dbReference type="OrthoDB" id="21416at2759"/>
<comment type="caution">
    <text evidence="2">The sequence shown here is derived from an EMBL/GenBank/DDBJ whole genome shotgun (WGS) entry which is preliminary data.</text>
</comment>
<dbReference type="PANTHER" id="PTHR10039">
    <property type="entry name" value="AMELOGENIN"/>
    <property type="match status" value="1"/>
</dbReference>
<name>A0A9W8W6J4_9HYPO</name>
<keyword evidence="3" id="KW-1185">Reference proteome</keyword>
<sequence length="391" mass="44931">MLECAGTVYVVIDGIDEIDLAERSKLLKELLKLGDACQMCRILLSSRSEDDISTALRGKVTDIKVDQRNAGSIQAFVNHWMRDWFVRRRFIPEVRHEIEGWAAPLAFKAKGMFLYVKVIFGIIHSLDNVSDILNELRHLPESLDDAYKRILQRINTSTDTAFSQKARTILGLVGCAPSLMTRHELEQALVINPDQLDQEPRVNSELNVVEFCGPIVEVINDHVQFVHFTVKEYIFNHKIEGFISLLDMTLSLAIRCIGYLCQEHHELDFIEEEMEDRILSGAYRFHNFASTYWWRLIKQYLALSKATSLPDSLVDQLQQLHDTRSAEGYQQGDQKADMEFNTNEAILALKRTQPNLVEMLSSVSEFQNASSKADYHLQKCEYNDHLYDLPC</sequence>
<dbReference type="InterPro" id="IPR027417">
    <property type="entry name" value="P-loop_NTPase"/>
</dbReference>
<protein>
    <recommendedName>
        <fullName evidence="1">GPI inositol-deacylase winged helix domain-containing protein</fullName>
    </recommendedName>
</protein>
<dbReference type="AlphaFoldDB" id="A0A9W8W6J4"/>
<proteinExistence type="predicted"/>
<organism evidence="2 3">
    <name type="scientific">Fusarium piperis</name>
    <dbReference type="NCBI Taxonomy" id="1435070"/>
    <lineage>
        <taxon>Eukaryota</taxon>
        <taxon>Fungi</taxon>
        <taxon>Dikarya</taxon>
        <taxon>Ascomycota</taxon>
        <taxon>Pezizomycotina</taxon>
        <taxon>Sordariomycetes</taxon>
        <taxon>Hypocreomycetidae</taxon>
        <taxon>Hypocreales</taxon>
        <taxon>Nectriaceae</taxon>
        <taxon>Fusarium</taxon>
        <taxon>Fusarium solani species complex</taxon>
    </lineage>
</organism>